<evidence type="ECO:0000313" key="2">
    <source>
        <dbReference type="Proteomes" id="UP000019140"/>
    </source>
</evidence>
<organism evidence="1 2">
    <name type="scientific">Candidatus Entotheonella gemina</name>
    <dbReference type="NCBI Taxonomy" id="1429439"/>
    <lineage>
        <taxon>Bacteria</taxon>
        <taxon>Pseudomonadati</taxon>
        <taxon>Nitrospinota/Tectimicrobiota group</taxon>
        <taxon>Candidatus Tectimicrobiota</taxon>
        <taxon>Candidatus Entotheonellia</taxon>
        <taxon>Candidatus Entotheonellales</taxon>
        <taxon>Candidatus Entotheonellaceae</taxon>
        <taxon>Candidatus Entotheonella</taxon>
    </lineage>
</organism>
<proteinExistence type="predicted"/>
<comment type="caution">
    <text evidence="1">The sequence shown here is derived from an EMBL/GenBank/DDBJ whole genome shotgun (WGS) entry which is preliminary data.</text>
</comment>
<dbReference type="EMBL" id="AZHX01002245">
    <property type="protein sequence ID" value="ETW95992.1"/>
    <property type="molecule type" value="Genomic_DNA"/>
</dbReference>
<dbReference type="AlphaFoldDB" id="W4LDB7"/>
<sequence length="111" mass="13000">MEIRSGTEAEEYLDWAAEVQGVAPERMQAVSIGDVIMIRQVHVTNVRILREELIHVRQQQAGIEMSREAITAGELMARYELIRNRHQWGLTHQEIREVIHEIRLLRLTGRY</sequence>
<gene>
    <name evidence="1" type="ORF">ETSY2_47255</name>
</gene>
<keyword evidence="2" id="KW-1185">Reference proteome</keyword>
<protein>
    <submittedName>
        <fullName evidence="1">Uncharacterized protein</fullName>
    </submittedName>
</protein>
<evidence type="ECO:0000313" key="1">
    <source>
        <dbReference type="EMBL" id="ETW95992.1"/>
    </source>
</evidence>
<reference evidence="1 2" key="1">
    <citation type="journal article" date="2014" name="Nature">
        <title>An environmental bacterial taxon with a large and distinct metabolic repertoire.</title>
        <authorList>
            <person name="Wilson M.C."/>
            <person name="Mori T."/>
            <person name="Ruckert C."/>
            <person name="Uria A.R."/>
            <person name="Helf M.J."/>
            <person name="Takada K."/>
            <person name="Gernert C."/>
            <person name="Steffens U.A."/>
            <person name="Heycke N."/>
            <person name="Schmitt S."/>
            <person name="Rinke C."/>
            <person name="Helfrich E.J."/>
            <person name="Brachmann A.O."/>
            <person name="Gurgui C."/>
            <person name="Wakimoto T."/>
            <person name="Kracht M."/>
            <person name="Crusemann M."/>
            <person name="Hentschel U."/>
            <person name="Abe I."/>
            <person name="Matsunaga S."/>
            <person name="Kalinowski J."/>
            <person name="Takeyama H."/>
            <person name="Piel J."/>
        </authorList>
    </citation>
    <scope>NUCLEOTIDE SEQUENCE [LARGE SCALE GENOMIC DNA]</scope>
    <source>
        <strain evidence="2">TSY2</strain>
    </source>
</reference>
<accession>W4LDB7</accession>
<dbReference type="Proteomes" id="UP000019140">
    <property type="component" value="Unassembled WGS sequence"/>
</dbReference>
<name>W4LDB7_9BACT</name>
<dbReference type="HOGENOM" id="CLU_2153739_0_0_7"/>